<evidence type="ECO:0000313" key="9">
    <source>
        <dbReference type="Proteomes" id="UP000030693"/>
    </source>
</evidence>
<dbReference type="GO" id="GO:0016020">
    <property type="term" value="C:membrane"/>
    <property type="evidence" value="ECO:0007669"/>
    <property type="project" value="UniProtKB-SubCell"/>
</dbReference>
<dbReference type="OMA" id="MVDNIQD"/>
<evidence type="ECO:0000313" key="8">
    <source>
        <dbReference type="EMBL" id="KCV70374.1"/>
    </source>
</evidence>
<keyword evidence="7" id="KW-0066">ATP synthesis</keyword>
<evidence type="ECO:0000256" key="7">
    <source>
        <dbReference type="ARBA" id="ARBA00023310"/>
    </source>
</evidence>
<dbReference type="Proteomes" id="UP000030693">
    <property type="component" value="Unassembled WGS sequence"/>
</dbReference>
<dbReference type="EMBL" id="KB932204">
    <property type="protein sequence ID" value="KCV70374.1"/>
    <property type="molecule type" value="Genomic_DNA"/>
</dbReference>
<protein>
    <recommendedName>
        <fullName evidence="10">ATP synthase subunit O, mitochondrial</fullName>
    </recommendedName>
</protein>
<proteinExistence type="inferred from homology"/>
<evidence type="ECO:0000256" key="2">
    <source>
        <dbReference type="ARBA" id="ARBA00007046"/>
    </source>
</evidence>
<keyword evidence="5" id="KW-0406">Ion transport</keyword>
<dbReference type="SUPFAM" id="SSF47928">
    <property type="entry name" value="N-terminal domain of the delta subunit of the F1F0-ATP synthase"/>
    <property type="match status" value="1"/>
</dbReference>
<reference evidence="8" key="1">
    <citation type="submission" date="2013-04" db="EMBL/GenBank/DDBJ databases">
        <title>The Genome Sequence of Fonticula alba ATCC 38817.</title>
        <authorList>
            <consortium name="The Broad Institute Genomics Platform"/>
            <person name="Russ C."/>
            <person name="Cuomo C."/>
            <person name="Burger G."/>
            <person name="Gray M.W."/>
            <person name="Holland P.W.H."/>
            <person name="King N."/>
            <person name="Lang F.B.F."/>
            <person name="Roger A.J."/>
            <person name="Ruiz-Trillo I."/>
            <person name="Brown M."/>
            <person name="Walker B."/>
            <person name="Young S."/>
            <person name="Zeng Q."/>
            <person name="Gargeya S."/>
            <person name="Fitzgerald M."/>
            <person name="Haas B."/>
            <person name="Abouelleil A."/>
            <person name="Allen A.W."/>
            <person name="Alvarado L."/>
            <person name="Arachchi H.M."/>
            <person name="Berlin A.M."/>
            <person name="Chapman S.B."/>
            <person name="Gainer-Dewar J."/>
            <person name="Goldberg J."/>
            <person name="Griggs A."/>
            <person name="Gujja S."/>
            <person name="Hansen M."/>
            <person name="Howarth C."/>
            <person name="Imamovic A."/>
            <person name="Ireland A."/>
            <person name="Larimer J."/>
            <person name="McCowan C."/>
            <person name="Murphy C."/>
            <person name="Pearson M."/>
            <person name="Poon T.W."/>
            <person name="Priest M."/>
            <person name="Roberts A."/>
            <person name="Saif S."/>
            <person name="Shea T."/>
            <person name="Sisk P."/>
            <person name="Sykes S."/>
            <person name="Wortman J."/>
            <person name="Nusbaum C."/>
            <person name="Birren B."/>
        </authorList>
    </citation>
    <scope>NUCLEOTIDE SEQUENCE [LARGE SCALE GENOMIC DNA]</scope>
    <source>
        <strain evidence="8">ATCC 38817</strain>
    </source>
</reference>
<keyword evidence="3" id="KW-0813">Transport</keyword>
<dbReference type="PROSITE" id="PS00389">
    <property type="entry name" value="ATPASE_DELTA"/>
    <property type="match status" value="1"/>
</dbReference>
<comment type="subcellular location">
    <subcellularLocation>
        <location evidence="1">Membrane</location>
    </subcellularLocation>
</comment>
<dbReference type="GeneID" id="20527433"/>
<evidence type="ECO:0000256" key="3">
    <source>
        <dbReference type="ARBA" id="ARBA00022448"/>
    </source>
</evidence>
<evidence type="ECO:0000256" key="6">
    <source>
        <dbReference type="ARBA" id="ARBA00023136"/>
    </source>
</evidence>
<sequence length="205" mass="22411">MNAATLNVVRRYATQASVQVPLRLFSLEGRYATAFYTASVKSNTLPKVEEDIKSLKSALSTDKHLSTFFASPLYSTKLKVEGAKDVASKLKVQPQTANLLTVMAENGRLSDMSKVIGAFEEIMAAHRNEVEVVITSAHELDAKVRAQIEAIVKKKFIQPKQTIRLVTEINPSILGGFVVRVGESSVDLSVSSQVNKIHNALSQPL</sequence>
<accession>A0A058Z7V0</accession>
<dbReference type="PRINTS" id="PR00125">
    <property type="entry name" value="ATPASEDELTA"/>
</dbReference>
<organism evidence="8">
    <name type="scientific">Fonticula alba</name>
    <name type="common">Slime mold</name>
    <dbReference type="NCBI Taxonomy" id="691883"/>
    <lineage>
        <taxon>Eukaryota</taxon>
        <taxon>Rotosphaerida</taxon>
        <taxon>Fonticulaceae</taxon>
        <taxon>Fonticula</taxon>
    </lineage>
</organism>
<keyword evidence="6" id="KW-0472">Membrane</keyword>
<dbReference type="RefSeq" id="XP_009494890.1">
    <property type="nucleotide sequence ID" value="XM_009496615.1"/>
</dbReference>
<keyword evidence="9" id="KW-1185">Reference proteome</keyword>
<dbReference type="InterPro" id="IPR026015">
    <property type="entry name" value="ATP_synth_OSCP/delta_N_sf"/>
</dbReference>
<keyword evidence="4" id="KW-0375">Hydrogen ion transport</keyword>
<dbReference type="Pfam" id="PF00213">
    <property type="entry name" value="OSCP"/>
    <property type="match status" value="1"/>
</dbReference>
<evidence type="ECO:0000256" key="4">
    <source>
        <dbReference type="ARBA" id="ARBA00022781"/>
    </source>
</evidence>
<evidence type="ECO:0008006" key="10">
    <source>
        <dbReference type="Google" id="ProtNLM"/>
    </source>
</evidence>
<evidence type="ECO:0000256" key="1">
    <source>
        <dbReference type="ARBA" id="ARBA00004370"/>
    </source>
</evidence>
<gene>
    <name evidence="8" type="ORF">H696_02708</name>
</gene>
<evidence type="ECO:0000256" key="5">
    <source>
        <dbReference type="ARBA" id="ARBA00023065"/>
    </source>
</evidence>
<name>A0A058Z7V0_FONAL</name>
<dbReference type="HAMAP" id="MF_01416">
    <property type="entry name" value="ATP_synth_delta_bact"/>
    <property type="match status" value="1"/>
</dbReference>
<dbReference type="NCBIfam" id="TIGR01145">
    <property type="entry name" value="ATP_synt_delta"/>
    <property type="match status" value="1"/>
</dbReference>
<dbReference type="OrthoDB" id="1262810at2759"/>
<dbReference type="eggNOG" id="KOG1662">
    <property type="taxonomic scope" value="Eukaryota"/>
</dbReference>
<dbReference type="PANTHER" id="PTHR11910">
    <property type="entry name" value="ATP SYNTHASE DELTA CHAIN"/>
    <property type="match status" value="1"/>
</dbReference>
<dbReference type="GO" id="GO:0046933">
    <property type="term" value="F:proton-transporting ATP synthase activity, rotational mechanism"/>
    <property type="evidence" value="ECO:0007669"/>
    <property type="project" value="InterPro"/>
</dbReference>
<dbReference type="InterPro" id="IPR000711">
    <property type="entry name" value="ATPase_OSCP/dsu"/>
</dbReference>
<dbReference type="Gene3D" id="1.10.520.20">
    <property type="entry name" value="N-terminal domain of the delta subunit of the F1F0-ATP synthase"/>
    <property type="match status" value="1"/>
</dbReference>
<dbReference type="AlphaFoldDB" id="A0A058Z7V0"/>
<dbReference type="InterPro" id="IPR020781">
    <property type="entry name" value="ATPase_OSCP/d_CS"/>
</dbReference>
<dbReference type="STRING" id="691883.A0A058Z7V0"/>
<comment type="similarity">
    <text evidence="2">Belongs to the ATPase delta chain family.</text>
</comment>